<protein>
    <recommendedName>
        <fullName evidence="4">lipopolysaccharide heptosyltransferase II</fullName>
        <ecNumber evidence="4">2.4.99.24</ecNumber>
    </recommendedName>
</protein>
<keyword evidence="1" id="KW-0328">Glycosyltransferase</keyword>
<keyword evidence="2" id="KW-0808">Transferase</keyword>
<dbReference type="Pfam" id="PF01075">
    <property type="entry name" value="Glyco_transf_9"/>
    <property type="match status" value="1"/>
</dbReference>
<evidence type="ECO:0000256" key="5">
    <source>
        <dbReference type="ARBA" id="ARBA00047503"/>
    </source>
</evidence>
<dbReference type="Gene3D" id="3.40.50.2000">
    <property type="entry name" value="Glycogen Phosphorylase B"/>
    <property type="match status" value="2"/>
</dbReference>
<dbReference type="InterPro" id="IPR051199">
    <property type="entry name" value="LPS_LOS_Heptosyltrfase"/>
</dbReference>
<comment type="similarity">
    <text evidence="3">Belongs to the glycosyltransferase 9 family.</text>
</comment>
<dbReference type="AlphaFoldDB" id="A0A9D1SS24"/>
<comment type="catalytic activity">
    <reaction evidence="5">
        <text>an L-alpha-D-Hep-(1-&gt;5)-[alpha-Kdo-(2-&gt;4)]-alpha-Kdo-(2-&gt;6)-lipid A + ADP-L-glycero-beta-D-manno-heptose = an L-alpha-D-Hep-(1-&gt;3)-L-alpha-D-Hep-(1-&gt;5)-[alpha-Kdo-(2-&gt;4)]-alpha-Kdo-(2-&gt;6)-lipid A + ADP + H(+)</text>
        <dbReference type="Rhea" id="RHEA:74071"/>
        <dbReference type="ChEBI" id="CHEBI:15378"/>
        <dbReference type="ChEBI" id="CHEBI:61506"/>
        <dbReference type="ChEBI" id="CHEBI:193068"/>
        <dbReference type="ChEBI" id="CHEBI:193069"/>
        <dbReference type="ChEBI" id="CHEBI:456216"/>
        <dbReference type="EC" id="2.4.99.24"/>
    </reaction>
</comment>
<evidence type="ECO:0000256" key="2">
    <source>
        <dbReference type="ARBA" id="ARBA00022679"/>
    </source>
</evidence>
<accession>A0A9D1SS24</accession>
<dbReference type="EC" id="2.4.99.24" evidence="4"/>
<gene>
    <name evidence="6" type="primary">waaF</name>
    <name evidence="6" type="ORF">IAD26_06125</name>
</gene>
<name>A0A9D1SS24_9CLOT</name>
<sequence>MNKDNKKQKILVMRYRFIGDTILTVPFLRNLRYAYPDAQIDLMIAPVSGEIIDKCPYVDNFIYFDTTKKHRYENKDGQSKKDFLYYVKYLRAQKYDKAYVLKRSLSSAFLAFAAGIKQRIGFNTECRSFLLTKSVPYIEDRHEIECFLDVLRADKIMPKDNYLENWVTQQETEQVKAEMINQGINFDNGLKRVIIHATSGNRKKEWAKDKWAEIVKWLANEKNVQVVFNGTKNDSATYEEIMSFVTEDLKIQPINFCGKFSLRHTLAFTQLCDLIAGCDSGNLHIAASVNVPAIGIYGPMNTEKWRAFEENSAIIKTNLPCQPCGLKKKCKRDYQCIKDISVEEVKTQIEKYL</sequence>
<dbReference type="PANTHER" id="PTHR30160">
    <property type="entry name" value="TETRAACYLDISACCHARIDE 4'-KINASE-RELATED"/>
    <property type="match status" value="1"/>
</dbReference>
<dbReference type="GO" id="GO:0005829">
    <property type="term" value="C:cytosol"/>
    <property type="evidence" value="ECO:0007669"/>
    <property type="project" value="TreeGrafter"/>
</dbReference>
<dbReference type="GO" id="GO:0008713">
    <property type="term" value="F:ADP-heptose-lipopolysaccharide heptosyltransferase activity"/>
    <property type="evidence" value="ECO:0007669"/>
    <property type="project" value="UniProtKB-EC"/>
</dbReference>
<reference evidence="6" key="1">
    <citation type="submission" date="2020-10" db="EMBL/GenBank/DDBJ databases">
        <authorList>
            <person name="Gilroy R."/>
        </authorList>
    </citation>
    <scope>NUCLEOTIDE SEQUENCE</scope>
    <source>
        <strain evidence="6">CHK154-7741</strain>
    </source>
</reference>
<evidence type="ECO:0000256" key="4">
    <source>
        <dbReference type="ARBA" id="ARBA00044042"/>
    </source>
</evidence>
<dbReference type="InterPro" id="IPR011910">
    <property type="entry name" value="RfaF"/>
</dbReference>
<proteinExistence type="inferred from homology"/>
<evidence type="ECO:0000256" key="3">
    <source>
        <dbReference type="ARBA" id="ARBA00043995"/>
    </source>
</evidence>
<reference evidence="6" key="2">
    <citation type="journal article" date="2021" name="PeerJ">
        <title>Extensive microbial diversity within the chicken gut microbiome revealed by metagenomics and culture.</title>
        <authorList>
            <person name="Gilroy R."/>
            <person name="Ravi A."/>
            <person name="Getino M."/>
            <person name="Pursley I."/>
            <person name="Horton D.L."/>
            <person name="Alikhan N.F."/>
            <person name="Baker D."/>
            <person name="Gharbi K."/>
            <person name="Hall N."/>
            <person name="Watson M."/>
            <person name="Adriaenssens E.M."/>
            <person name="Foster-Nyarko E."/>
            <person name="Jarju S."/>
            <person name="Secka A."/>
            <person name="Antonio M."/>
            <person name="Oren A."/>
            <person name="Chaudhuri R.R."/>
            <person name="La Ragione R."/>
            <person name="Hildebrand F."/>
            <person name="Pallen M.J."/>
        </authorList>
    </citation>
    <scope>NUCLEOTIDE SEQUENCE</scope>
    <source>
        <strain evidence="6">CHK154-7741</strain>
    </source>
</reference>
<evidence type="ECO:0000313" key="6">
    <source>
        <dbReference type="EMBL" id="HIU92697.1"/>
    </source>
</evidence>
<comment type="caution">
    <text evidence="6">The sequence shown here is derived from an EMBL/GenBank/DDBJ whole genome shotgun (WGS) entry which is preliminary data.</text>
</comment>
<dbReference type="NCBIfam" id="TIGR02195">
    <property type="entry name" value="heptsyl_trn_II"/>
    <property type="match status" value="1"/>
</dbReference>
<evidence type="ECO:0000313" key="7">
    <source>
        <dbReference type="Proteomes" id="UP000886748"/>
    </source>
</evidence>
<dbReference type="CDD" id="cd03789">
    <property type="entry name" value="GT9_LPS_heptosyltransferase"/>
    <property type="match status" value="1"/>
</dbReference>
<dbReference type="InterPro" id="IPR002201">
    <property type="entry name" value="Glyco_trans_9"/>
</dbReference>
<dbReference type="EMBL" id="DVOD01000046">
    <property type="protein sequence ID" value="HIU92697.1"/>
    <property type="molecule type" value="Genomic_DNA"/>
</dbReference>
<organism evidence="6 7">
    <name type="scientific">Candidatus Limenecus avicola</name>
    <dbReference type="NCBI Taxonomy" id="2840847"/>
    <lineage>
        <taxon>Bacteria</taxon>
        <taxon>Bacillati</taxon>
        <taxon>Bacillota</taxon>
        <taxon>Clostridia</taxon>
        <taxon>Eubacteriales</taxon>
        <taxon>Clostridiaceae</taxon>
        <taxon>Clostridiaceae incertae sedis</taxon>
        <taxon>Candidatus Limenecus</taxon>
    </lineage>
</organism>
<dbReference type="SUPFAM" id="SSF53756">
    <property type="entry name" value="UDP-Glycosyltransferase/glycogen phosphorylase"/>
    <property type="match status" value="1"/>
</dbReference>
<dbReference type="Proteomes" id="UP000886748">
    <property type="component" value="Unassembled WGS sequence"/>
</dbReference>
<dbReference type="GO" id="GO:0009244">
    <property type="term" value="P:lipopolysaccharide core region biosynthetic process"/>
    <property type="evidence" value="ECO:0007669"/>
    <property type="project" value="TreeGrafter"/>
</dbReference>
<evidence type="ECO:0000256" key="1">
    <source>
        <dbReference type="ARBA" id="ARBA00022676"/>
    </source>
</evidence>